<evidence type="ECO:0000313" key="1">
    <source>
        <dbReference type="EMBL" id="EPY05807.1"/>
    </source>
</evidence>
<sequence length="120" mass="13204">MFNLQVEDKSDKFIVMKELAKHVSFTPNLVDLQACIQNNLMQATGNIAAFPITTINKLTKEQLGHASFSFFADASVKLNRITSNGKFLLYNSNEMEQLGDSSGGGMELFTGTPRDGIQIV</sequence>
<dbReference type="EMBL" id="ATMT01000060">
    <property type="protein sequence ID" value="EPY05807.1"/>
    <property type="molecule type" value="Genomic_DNA"/>
</dbReference>
<reference evidence="1 2" key="1">
    <citation type="submission" date="2013-05" db="EMBL/GenBank/DDBJ databases">
        <authorList>
            <person name="Strain E.A."/>
            <person name="Brown E."/>
            <person name="Allard M.W."/>
            <person name="Luo Y.L."/>
        </authorList>
    </citation>
    <scope>NUCLEOTIDE SEQUENCE [LARGE SCALE GENOMIC DNA]</scope>
    <source>
        <strain evidence="1 2">TS-15</strain>
    </source>
</reference>
<dbReference type="Proteomes" id="UP000015344">
    <property type="component" value="Unassembled WGS sequence"/>
</dbReference>
<accession>S9SJ16</accession>
<dbReference type="AlphaFoldDB" id="S9SJ16"/>
<name>S9SJ16_PAEAL</name>
<gene>
    <name evidence="1" type="ORF">PAALTS15_17161</name>
</gene>
<organism evidence="1 2">
    <name type="scientific">Paenibacillus alvei TS-15</name>
    <dbReference type="NCBI Taxonomy" id="1117108"/>
    <lineage>
        <taxon>Bacteria</taxon>
        <taxon>Bacillati</taxon>
        <taxon>Bacillota</taxon>
        <taxon>Bacilli</taxon>
        <taxon>Bacillales</taxon>
        <taxon>Paenibacillaceae</taxon>
        <taxon>Paenibacillus</taxon>
    </lineage>
</organism>
<proteinExistence type="predicted"/>
<comment type="caution">
    <text evidence="1">The sequence shown here is derived from an EMBL/GenBank/DDBJ whole genome shotgun (WGS) entry which is preliminary data.</text>
</comment>
<dbReference type="PATRIC" id="fig|1117108.3.peg.3540"/>
<evidence type="ECO:0000313" key="2">
    <source>
        <dbReference type="Proteomes" id="UP000015344"/>
    </source>
</evidence>
<dbReference type="RefSeq" id="WP_021260721.1">
    <property type="nucleotide sequence ID" value="NZ_ATMT01000060.1"/>
</dbReference>
<protein>
    <submittedName>
        <fullName evidence="1">Uncharacterized protein</fullName>
    </submittedName>
</protein>